<evidence type="ECO:0000313" key="3">
    <source>
        <dbReference type="Proteomes" id="UP001240171"/>
    </source>
</evidence>
<accession>A0ABT9CBV9</accession>
<name>A0ABT9CBV9_9BACL</name>
<feature type="transmembrane region" description="Helical" evidence="1">
    <location>
        <begin position="345"/>
        <end position="372"/>
    </location>
</feature>
<keyword evidence="1" id="KW-1133">Transmembrane helix</keyword>
<feature type="transmembrane region" description="Helical" evidence="1">
    <location>
        <begin position="110"/>
        <end position="132"/>
    </location>
</feature>
<comment type="caution">
    <text evidence="2">The sequence shown here is derived from an EMBL/GenBank/DDBJ whole genome shotgun (WGS) entry which is preliminary data.</text>
</comment>
<protein>
    <submittedName>
        <fullName evidence="2">Stage III sporulation protein AE</fullName>
    </submittedName>
</protein>
<gene>
    <name evidence="2" type="primary">spoIIIAE</name>
    <name evidence="2" type="ORF">Q5741_01925</name>
</gene>
<proteinExistence type="predicted"/>
<dbReference type="NCBIfam" id="TIGR02829">
    <property type="entry name" value="spore_III_AE"/>
    <property type="match status" value="1"/>
</dbReference>
<keyword evidence="3" id="KW-1185">Reference proteome</keyword>
<dbReference type="RefSeq" id="WP_305022351.1">
    <property type="nucleotide sequence ID" value="NZ_JAUQTB010000001.1"/>
</dbReference>
<reference evidence="2 3" key="1">
    <citation type="submission" date="2023-07" db="EMBL/GenBank/DDBJ databases">
        <title>Paenibacillus sp. JX-17 nov. isolated from soil.</title>
        <authorList>
            <person name="Wan Y."/>
            <person name="Liu B."/>
        </authorList>
    </citation>
    <scope>NUCLEOTIDE SEQUENCE [LARGE SCALE GENOMIC DNA]</scope>
    <source>
        <strain evidence="2 3">JX-17</strain>
    </source>
</reference>
<dbReference type="Pfam" id="PF09546">
    <property type="entry name" value="Spore_III_AE"/>
    <property type="match status" value="1"/>
</dbReference>
<keyword evidence="1" id="KW-0472">Membrane</keyword>
<dbReference type="InterPro" id="IPR014194">
    <property type="entry name" value="Spore_III_AE"/>
</dbReference>
<keyword evidence="1" id="KW-0812">Transmembrane</keyword>
<feature type="transmembrane region" description="Helical" evidence="1">
    <location>
        <begin position="170"/>
        <end position="191"/>
    </location>
</feature>
<evidence type="ECO:0000313" key="2">
    <source>
        <dbReference type="EMBL" id="MDO7905171.1"/>
    </source>
</evidence>
<evidence type="ECO:0000256" key="1">
    <source>
        <dbReference type="SAM" id="Phobius"/>
    </source>
</evidence>
<organism evidence="2 3">
    <name type="scientific">Paenibacillus lacisoli</name>
    <dbReference type="NCBI Taxonomy" id="3064525"/>
    <lineage>
        <taxon>Bacteria</taxon>
        <taxon>Bacillati</taxon>
        <taxon>Bacillota</taxon>
        <taxon>Bacilli</taxon>
        <taxon>Bacillales</taxon>
        <taxon>Paenibacillaceae</taxon>
        <taxon>Paenibacillus</taxon>
    </lineage>
</organism>
<feature type="transmembrane region" description="Helical" evidence="1">
    <location>
        <begin position="203"/>
        <end position="225"/>
    </location>
</feature>
<feature type="transmembrane region" description="Helical" evidence="1">
    <location>
        <begin position="399"/>
        <end position="422"/>
    </location>
</feature>
<dbReference type="EMBL" id="JAUQTB010000001">
    <property type="protein sequence ID" value="MDO7905171.1"/>
    <property type="molecule type" value="Genomic_DNA"/>
</dbReference>
<dbReference type="Proteomes" id="UP001240171">
    <property type="component" value="Unassembled WGS sequence"/>
</dbReference>
<feature type="transmembrane region" description="Helical" evidence="1">
    <location>
        <begin position="139"/>
        <end position="158"/>
    </location>
</feature>
<feature type="transmembrane region" description="Helical" evidence="1">
    <location>
        <begin position="231"/>
        <end position="260"/>
    </location>
</feature>
<feature type="transmembrane region" description="Helical" evidence="1">
    <location>
        <begin position="281"/>
        <end position="301"/>
    </location>
</feature>
<sequence>MKRLRRWWTAWHIRLLSSLRPAADRRAPQVRLDSKPGISCTSLLVLVICFWLAGTAPSLADDPAKPPMDQWVKQQADLLPKDEVERYWDGLMKQYGGFFPDGSVPSFMDMLLPGGHGFSLQSVFSAIGSILLHEILYNGKLLVTIVMLSIMSMILETLQTAFERNQVSKIAYSLCYMVIIVIAINSFNVAIGYAKDAINDMINFMMAMVPLLFTLLASMGNIVTVSVTHPLIVFMINMVGTTIHIVVFPLMFFSAVLHLVSSISTKYKLTSLANLLRNVSVGLLGVMLTIFLGVISVQGLTGSVTDGVTIRAAKYVTGSFVPVVGKALADATDTVLSASLLVKNAVGLAGVLILLFLCAFPALKILTLALIYKITAAVMQPMGDTPVVECLEAIGKSMVFVFAALAAVGLMFFLAVTILLTAGNLTVMLR</sequence>